<organism evidence="1">
    <name type="scientific">Siphoviridae sp. ctLeh52</name>
    <dbReference type="NCBI Taxonomy" id="2827849"/>
    <lineage>
        <taxon>Viruses</taxon>
        <taxon>Duplodnaviria</taxon>
        <taxon>Heunggongvirae</taxon>
        <taxon>Uroviricota</taxon>
        <taxon>Caudoviricetes</taxon>
    </lineage>
</organism>
<accession>A0A8S5RX25</accession>
<evidence type="ECO:0000313" key="1">
    <source>
        <dbReference type="EMBL" id="DAF43111.1"/>
    </source>
</evidence>
<name>A0A8S5RX25_9CAUD</name>
<reference evidence="1" key="1">
    <citation type="journal article" date="2021" name="Proc. Natl. Acad. Sci. U.S.A.">
        <title>A Catalog of Tens of Thousands of Viruses from Human Metagenomes Reveals Hidden Associations with Chronic Diseases.</title>
        <authorList>
            <person name="Tisza M.J."/>
            <person name="Buck C.B."/>
        </authorList>
    </citation>
    <scope>NUCLEOTIDE SEQUENCE</scope>
    <source>
        <strain evidence="1">CtLeh52</strain>
    </source>
</reference>
<dbReference type="EMBL" id="BK032499">
    <property type="protein sequence ID" value="DAF43111.1"/>
    <property type="molecule type" value="Genomic_DNA"/>
</dbReference>
<protein>
    <submittedName>
        <fullName evidence="1">Uncharacterized protein</fullName>
    </submittedName>
</protein>
<sequence>MPAGSLPAAVLWVESSPKIEKGGCQDERKEP</sequence>
<proteinExistence type="predicted"/>